<evidence type="ECO:0000256" key="2">
    <source>
        <dbReference type="SAM" id="SignalP"/>
    </source>
</evidence>
<name>A0ABY5GIC5_9GAMM</name>
<dbReference type="Pfam" id="PF11059">
    <property type="entry name" value="DUF2860"/>
    <property type="match status" value="1"/>
</dbReference>
<dbReference type="PIRSF" id="PIRSF028696">
    <property type="entry name" value="UCP028696"/>
    <property type="match status" value="1"/>
</dbReference>
<feature type="chain" id="PRO_5047076100" evidence="2">
    <location>
        <begin position="20"/>
        <end position="337"/>
    </location>
</feature>
<dbReference type="EMBL" id="CP101508">
    <property type="protein sequence ID" value="UTV28906.1"/>
    <property type="molecule type" value="Genomic_DNA"/>
</dbReference>
<gene>
    <name evidence="3" type="ORF">NNL38_06650</name>
</gene>
<reference evidence="3" key="1">
    <citation type="submission" date="2022-07" db="EMBL/GenBank/DDBJ databases">
        <title>Genome sequencing of Photobacterium atrarenae GJH2-4.</title>
        <authorList>
            <person name="Park S.-J."/>
        </authorList>
    </citation>
    <scope>NUCLEOTIDE SEQUENCE</scope>
    <source>
        <strain evidence="3">GJH2-4</strain>
    </source>
</reference>
<sequence>MTSLRLCLGAGLISATATAQPYPQWEPGFGGEIALMASYDERMDESTPQTPKPPPSAPRHPKDTARSPKDDNKKSKTKVIPFGMLTYTFAQGDQQLYFGTSRSDLALGRFHAELGYVRQLNDGSRVSFGYVPGLLSKEVDRDPFAGKGIKSKTDSTVEAVRLKYKQILGSALSLELAAGKQQIEDEQSGQQLDDTATQAALIREGDILFSQLSYLKPLGQNQRLRTALSYSRLDAQGDAVASHNYGAESSLVHQFQRASLALTLKYRFSDYDSIHPVYQQRRKDQRWGGFLAYEYREPFGWKRWSLVTLAGYNDTQSNIQFYDEQRLLISAGARYTL</sequence>
<feature type="region of interest" description="Disordered" evidence="1">
    <location>
        <begin position="41"/>
        <end position="76"/>
    </location>
</feature>
<feature type="compositionally biased region" description="Basic and acidic residues" evidence="1">
    <location>
        <begin position="60"/>
        <end position="74"/>
    </location>
</feature>
<feature type="signal peptide" evidence="2">
    <location>
        <begin position="1"/>
        <end position="19"/>
    </location>
</feature>
<proteinExistence type="predicted"/>
<evidence type="ECO:0000313" key="4">
    <source>
        <dbReference type="Proteomes" id="UP001057998"/>
    </source>
</evidence>
<accession>A0ABY5GIC5</accession>
<protein>
    <submittedName>
        <fullName evidence="3">DUF2860 domain-containing protein</fullName>
    </submittedName>
</protein>
<dbReference type="InterPro" id="IPR016896">
    <property type="entry name" value="DUF2860"/>
</dbReference>
<evidence type="ECO:0000256" key="1">
    <source>
        <dbReference type="SAM" id="MobiDB-lite"/>
    </source>
</evidence>
<keyword evidence="2" id="KW-0732">Signal</keyword>
<evidence type="ECO:0000313" key="3">
    <source>
        <dbReference type="EMBL" id="UTV28906.1"/>
    </source>
</evidence>
<keyword evidence="4" id="KW-1185">Reference proteome</keyword>
<dbReference type="RefSeq" id="WP_255390228.1">
    <property type="nucleotide sequence ID" value="NZ_CP101508.1"/>
</dbReference>
<organism evidence="3 4">
    <name type="scientific">Photobacterium atrarenae</name>
    <dbReference type="NCBI Taxonomy" id="865757"/>
    <lineage>
        <taxon>Bacteria</taxon>
        <taxon>Pseudomonadati</taxon>
        <taxon>Pseudomonadota</taxon>
        <taxon>Gammaproteobacteria</taxon>
        <taxon>Vibrionales</taxon>
        <taxon>Vibrionaceae</taxon>
        <taxon>Photobacterium</taxon>
    </lineage>
</organism>
<dbReference type="Proteomes" id="UP001057998">
    <property type="component" value="Chromosome 1"/>
</dbReference>